<evidence type="ECO:0000313" key="2">
    <source>
        <dbReference type="EMBL" id="GBO41826.1"/>
    </source>
</evidence>
<sequence>MDMENSLRQAGLNPIEARAADMSLSALFLHEVHDRHMGSMRSQDGDSQSQSESQRRQDDGEELPLLRIGFVHFF</sequence>
<comment type="caution">
    <text evidence="2">The sequence shown here is derived from an EMBL/GenBank/DDBJ whole genome shotgun (WGS) entry which is preliminary data.</text>
</comment>
<accession>A0A4Y2WYB7</accession>
<gene>
    <name evidence="2" type="ORF">AVEN_138948_1</name>
</gene>
<evidence type="ECO:0000256" key="1">
    <source>
        <dbReference type="SAM" id="MobiDB-lite"/>
    </source>
</evidence>
<evidence type="ECO:0000313" key="3">
    <source>
        <dbReference type="Proteomes" id="UP000499080"/>
    </source>
</evidence>
<feature type="compositionally biased region" description="Low complexity" evidence="1">
    <location>
        <begin position="39"/>
        <end position="52"/>
    </location>
</feature>
<dbReference type="Proteomes" id="UP000499080">
    <property type="component" value="Unassembled WGS sequence"/>
</dbReference>
<keyword evidence="3" id="KW-1185">Reference proteome</keyword>
<name>A0A4Y2WYB7_ARAVE</name>
<feature type="region of interest" description="Disordered" evidence="1">
    <location>
        <begin position="35"/>
        <end position="62"/>
    </location>
</feature>
<protein>
    <submittedName>
        <fullName evidence="2">Uncharacterized protein</fullName>
    </submittedName>
</protein>
<dbReference type="EMBL" id="BGPR01067666">
    <property type="protein sequence ID" value="GBO41826.1"/>
    <property type="molecule type" value="Genomic_DNA"/>
</dbReference>
<dbReference type="AlphaFoldDB" id="A0A4Y2WYB7"/>
<organism evidence="2 3">
    <name type="scientific">Araneus ventricosus</name>
    <name type="common">Orbweaver spider</name>
    <name type="synonym">Epeira ventricosa</name>
    <dbReference type="NCBI Taxonomy" id="182803"/>
    <lineage>
        <taxon>Eukaryota</taxon>
        <taxon>Metazoa</taxon>
        <taxon>Ecdysozoa</taxon>
        <taxon>Arthropoda</taxon>
        <taxon>Chelicerata</taxon>
        <taxon>Arachnida</taxon>
        <taxon>Araneae</taxon>
        <taxon>Araneomorphae</taxon>
        <taxon>Entelegynae</taxon>
        <taxon>Araneoidea</taxon>
        <taxon>Araneidae</taxon>
        <taxon>Araneus</taxon>
    </lineage>
</organism>
<proteinExistence type="predicted"/>
<reference evidence="2 3" key="1">
    <citation type="journal article" date="2019" name="Sci. Rep.">
        <title>Orb-weaving spider Araneus ventricosus genome elucidates the spidroin gene catalogue.</title>
        <authorList>
            <person name="Kono N."/>
            <person name="Nakamura H."/>
            <person name="Ohtoshi R."/>
            <person name="Moran D.A.P."/>
            <person name="Shinohara A."/>
            <person name="Yoshida Y."/>
            <person name="Fujiwara M."/>
            <person name="Mori M."/>
            <person name="Tomita M."/>
            <person name="Arakawa K."/>
        </authorList>
    </citation>
    <scope>NUCLEOTIDE SEQUENCE [LARGE SCALE GENOMIC DNA]</scope>
</reference>